<gene>
    <name evidence="1" type="ORF">CS063_09485</name>
</gene>
<keyword evidence="2" id="KW-1185">Reference proteome</keyword>
<name>A0AC61DCP1_9FIRM</name>
<sequence length="753" mass="87511">MSKYKKMAKVAIISSILLLVAGTLYGQDVKKAKKILILESWERGWLEDNEIIRGMENVFIDEKSEVSIFKEELGGAESKLQDDDLNKGIKNYLQLKYKEIKLDLIITIDRPALEFIKEEGVEIFPQVPVLGVVKPINTEINVEDADIGMMQLSNIAHNIEFIKKNHLGLKKLYIIYKDWMDSESFRETINRYAHQYSIHIEPICLDDIEEYRFYNNNNTAMFLPGFNQKSNHQNIKYSQYIEYVKKIYKGPIYVQDKIYVGEGSVGGVVYSSYEDGIKVATEAMIMLESNTLKNLQLIEQQEKKIIDVAAAKKYGIDISSLPKDIELLNKDIAYYELDRGMLGYLIIEGIFLFIIIGYVLVISVVRVKSIDKKLKMSKDEYRILLEAMPVGVIVLQEYQIKFINREGMTVLGVEHPREIDYFKFMNMFVEKIEFQKISEDFCLIKNKIKSLDNQIKEVEVCWFMTDKEGDERTITLLLDDISYKQLFYESQEKDRIKTQIFTDLSHELKTPINILLSSIQLLDTYKEEQISRNIINKSIKVMRQNSYRLLRLVNNIIDTTRIETGYLKLYKENCNIVELIEELTLSTVEYAKANHIEVTFDTEIEELIVSIDIEKFERIMLNLLSNAIKYNKREGQIFVTIKVQDEKILITIEDTGLGIPKEKLPYIFNRFMRINKEQHTQVEGSGLGLSLVKSLVEQHEGVIQMNSTMGVGTIVTVQLPIQRVREQEIKEYHPLIRNNMSAIKIELSDLYIE</sequence>
<protein>
    <submittedName>
        <fullName evidence="1">Uncharacterized protein</fullName>
    </submittedName>
</protein>
<proteinExistence type="predicted"/>
<organism evidence="1 2">
    <name type="scientific">Sporanaerobium hydrogeniformans</name>
    <dbReference type="NCBI Taxonomy" id="3072179"/>
    <lineage>
        <taxon>Bacteria</taxon>
        <taxon>Bacillati</taxon>
        <taxon>Bacillota</taxon>
        <taxon>Clostridia</taxon>
        <taxon>Lachnospirales</taxon>
        <taxon>Lachnospiraceae</taxon>
        <taxon>Sporanaerobium</taxon>
    </lineage>
</organism>
<dbReference type="EMBL" id="PEDL01000009">
    <property type="protein sequence ID" value="PHV70525.1"/>
    <property type="molecule type" value="Genomic_DNA"/>
</dbReference>
<dbReference type="Proteomes" id="UP000224460">
    <property type="component" value="Unassembled WGS sequence"/>
</dbReference>
<reference evidence="1" key="1">
    <citation type="submission" date="2017-10" db="EMBL/GenBank/DDBJ databases">
        <title>Genome sequence of cellulolytic Lachnospiraceae bacterium XHS1971 isolated from hotspring sediment.</title>
        <authorList>
            <person name="Vasudevan G."/>
            <person name="Joshi A.J."/>
            <person name="Hivarkar S."/>
            <person name="Lanjekar V.B."/>
            <person name="Dhakephalkar P.K."/>
            <person name="Dagar S."/>
        </authorList>
    </citation>
    <scope>NUCLEOTIDE SEQUENCE</scope>
    <source>
        <strain evidence="1">XHS1971</strain>
    </source>
</reference>
<evidence type="ECO:0000313" key="2">
    <source>
        <dbReference type="Proteomes" id="UP000224460"/>
    </source>
</evidence>
<accession>A0AC61DCP1</accession>
<evidence type="ECO:0000313" key="1">
    <source>
        <dbReference type="EMBL" id="PHV70525.1"/>
    </source>
</evidence>
<comment type="caution">
    <text evidence="1">The sequence shown here is derived from an EMBL/GenBank/DDBJ whole genome shotgun (WGS) entry which is preliminary data.</text>
</comment>